<dbReference type="GO" id="GO:0010181">
    <property type="term" value="F:FMN binding"/>
    <property type="evidence" value="ECO:0007669"/>
    <property type="project" value="InterPro"/>
</dbReference>
<feature type="domain" description="Flavin reductase like" evidence="2">
    <location>
        <begin position="24"/>
        <end position="170"/>
    </location>
</feature>
<organism evidence="3">
    <name type="scientific">hydrothermal vent metagenome</name>
    <dbReference type="NCBI Taxonomy" id="652676"/>
    <lineage>
        <taxon>unclassified sequences</taxon>
        <taxon>metagenomes</taxon>
        <taxon>ecological metagenomes</taxon>
    </lineage>
</organism>
<dbReference type="InterPro" id="IPR012349">
    <property type="entry name" value="Split_barrel_FMN-bd"/>
</dbReference>
<protein>
    <recommendedName>
        <fullName evidence="2">Flavin reductase like domain-containing protein</fullName>
    </recommendedName>
</protein>
<name>A0A3B0SLH7_9ZZZZ</name>
<evidence type="ECO:0000313" key="3">
    <source>
        <dbReference type="EMBL" id="VAW05073.1"/>
    </source>
</evidence>
<dbReference type="EMBL" id="UOEI01000416">
    <property type="protein sequence ID" value="VAW05073.1"/>
    <property type="molecule type" value="Genomic_DNA"/>
</dbReference>
<reference evidence="3" key="1">
    <citation type="submission" date="2018-06" db="EMBL/GenBank/DDBJ databases">
        <authorList>
            <person name="Zhirakovskaya E."/>
        </authorList>
    </citation>
    <scope>NUCLEOTIDE SEQUENCE</scope>
</reference>
<keyword evidence="1" id="KW-0560">Oxidoreductase</keyword>
<dbReference type="Gene3D" id="2.30.110.10">
    <property type="entry name" value="Electron Transport, Fmn-binding Protein, Chain A"/>
    <property type="match status" value="1"/>
</dbReference>
<sequence>MAPLDERLAMGREGIDGGSFKDMMAGVAATVTVVTAFSDDDPLGITVTAFTSVSVDPPIVLWCIDKVAVSLEAMVAADGFTVNFLDDDSSDVAMTFATKGADKFGDTGWSPPTVTGAGPVLTAAYGTFECVTIDRIEMGDHWVIFGRVDAGGRRDTGRSPLLYLDRAFAKVQQQSPIQGE</sequence>
<dbReference type="InterPro" id="IPR002563">
    <property type="entry name" value="Flavin_Rdtase-like_dom"/>
</dbReference>
<evidence type="ECO:0000259" key="2">
    <source>
        <dbReference type="SMART" id="SM00903"/>
    </source>
</evidence>
<proteinExistence type="predicted"/>
<dbReference type="SUPFAM" id="SSF50475">
    <property type="entry name" value="FMN-binding split barrel"/>
    <property type="match status" value="1"/>
</dbReference>
<evidence type="ECO:0000256" key="1">
    <source>
        <dbReference type="ARBA" id="ARBA00023002"/>
    </source>
</evidence>
<dbReference type="SMART" id="SM00903">
    <property type="entry name" value="Flavin_Reduct"/>
    <property type="match status" value="1"/>
</dbReference>
<gene>
    <name evidence="3" type="ORF">MNBD_ACTINO01-2126</name>
</gene>
<dbReference type="PANTHER" id="PTHR30466:SF1">
    <property type="entry name" value="FMN REDUCTASE (NADH) RUTF"/>
    <property type="match status" value="1"/>
</dbReference>
<dbReference type="Pfam" id="PF01613">
    <property type="entry name" value="Flavin_Reduct"/>
    <property type="match status" value="1"/>
</dbReference>
<dbReference type="InterPro" id="IPR050268">
    <property type="entry name" value="NADH-dep_flavin_reductase"/>
</dbReference>
<accession>A0A3B0SLH7</accession>
<dbReference type="PANTHER" id="PTHR30466">
    <property type="entry name" value="FLAVIN REDUCTASE"/>
    <property type="match status" value="1"/>
</dbReference>
<dbReference type="GO" id="GO:0042602">
    <property type="term" value="F:riboflavin reductase (NADPH) activity"/>
    <property type="evidence" value="ECO:0007669"/>
    <property type="project" value="TreeGrafter"/>
</dbReference>
<dbReference type="AlphaFoldDB" id="A0A3B0SLH7"/>